<dbReference type="OrthoDB" id="9807503at2"/>
<dbReference type="InterPro" id="IPR014729">
    <property type="entry name" value="Rossmann-like_a/b/a_fold"/>
</dbReference>
<dbReference type="GO" id="GO:0005524">
    <property type="term" value="F:ATP binding"/>
    <property type="evidence" value="ECO:0007669"/>
    <property type="project" value="UniProtKB-KW"/>
</dbReference>
<accession>A0A014N8I7</accession>
<dbReference type="Proteomes" id="UP000019918">
    <property type="component" value="Unassembled WGS sequence"/>
</dbReference>
<dbReference type="GO" id="GO:0008270">
    <property type="term" value="F:zinc ion binding"/>
    <property type="evidence" value="ECO:0007669"/>
    <property type="project" value="UniProtKB-UniRule"/>
</dbReference>
<comment type="similarity">
    <text evidence="7">Belongs to the class-I aminoacyl-tRNA synthetase family. GluQ subfamily.</text>
</comment>
<evidence type="ECO:0000256" key="8">
    <source>
        <dbReference type="RuleBase" id="RU363037"/>
    </source>
</evidence>
<evidence type="ECO:0000313" key="10">
    <source>
        <dbReference type="EMBL" id="EXU75678.1"/>
    </source>
</evidence>
<feature type="binding site" evidence="7">
    <location>
        <begin position="8"/>
        <end position="12"/>
    </location>
    <ligand>
        <name>L-glutamate</name>
        <dbReference type="ChEBI" id="CHEBI:29985"/>
    </ligand>
</feature>
<dbReference type="Gene3D" id="3.40.50.620">
    <property type="entry name" value="HUPs"/>
    <property type="match status" value="1"/>
</dbReference>
<dbReference type="PATRIC" id="fig|69222.5.peg.2312"/>
<dbReference type="PANTHER" id="PTHR43311:SF1">
    <property type="entry name" value="GLUTAMYL-Q TRNA(ASP) SYNTHETASE"/>
    <property type="match status" value="1"/>
</dbReference>
<feature type="binding site" evidence="7">
    <location>
        <position position="114"/>
    </location>
    <ligand>
        <name>Zn(2+)</name>
        <dbReference type="ChEBI" id="CHEBI:29105"/>
    </ligand>
</feature>
<dbReference type="InterPro" id="IPR022380">
    <property type="entry name" value="Glu-Q_tRNA(Asp)_Synthase"/>
</dbReference>
<keyword evidence="6 7" id="KW-0030">Aminoacyl-tRNA synthetase</keyword>
<dbReference type="NCBIfam" id="NF004314">
    <property type="entry name" value="PRK05710.1-3"/>
    <property type="match status" value="1"/>
</dbReference>
<keyword evidence="4 7" id="KW-0862">Zinc</keyword>
<dbReference type="SUPFAM" id="SSF52374">
    <property type="entry name" value="Nucleotidylyl transferase"/>
    <property type="match status" value="1"/>
</dbReference>
<dbReference type="FunFam" id="3.40.50.620:FF:000093">
    <property type="entry name" value="Glutamyl-Q tRNA(Asp) synthetase"/>
    <property type="match status" value="1"/>
</dbReference>
<feature type="binding site" evidence="7">
    <location>
        <position position="189"/>
    </location>
    <ligand>
        <name>L-glutamate</name>
        <dbReference type="ChEBI" id="CHEBI:29985"/>
    </ligand>
</feature>
<evidence type="ECO:0000256" key="2">
    <source>
        <dbReference type="ARBA" id="ARBA00022723"/>
    </source>
</evidence>
<keyword evidence="2 7" id="KW-0479">Metal-binding</keyword>
<sequence>MFSSYIGRFAPSPSGVLHFGSLVAALGSYLQARAQHGQWLVRIEDIDPPREIPGAAAGILQQLEHYGLLWDGAVLWQSQRHQAYREVLAWLQQQQHSYYCTCTRRRIQQCGGIYDGYCRTRHRDAQNAAIRLRNENPVDRFNDAVRGNIVADAGLAGEDFIIHRRDGLFAYNLAVVVDDHFQGVTEVVRGADLILPTVRQIALFQQCGWSVPGYLHLPLAVNRDGIKLSKQNHAPALPAGDPRPTLVEALQFLGQPVSREWADLSVEALLKQAVQCWSIAALPREDVLYQHKVISSVSGDERKQNEDNR</sequence>
<evidence type="ECO:0000256" key="3">
    <source>
        <dbReference type="ARBA" id="ARBA00022741"/>
    </source>
</evidence>
<keyword evidence="5 7" id="KW-0067">ATP-binding</keyword>
<dbReference type="AlphaFoldDB" id="A0A014N8I7"/>
<dbReference type="PANTHER" id="PTHR43311">
    <property type="entry name" value="GLUTAMATE--TRNA LIGASE"/>
    <property type="match status" value="1"/>
</dbReference>
<dbReference type="RefSeq" id="WP_052018783.1">
    <property type="nucleotide sequence ID" value="NZ_JFHN01000045.1"/>
</dbReference>
<comment type="cofactor">
    <cofactor evidence="7">
        <name>Zn(2+)</name>
        <dbReference type="ChEBI" id="CHEBI:29105"/>
    </cofactor>
    <text evidence="7">Binds 1 zinc ion per subunit.</text>
</comment>
<keyword evidence="1 7" id="KW-0436">Ligase</keyword>
<name>A0A014N8I7_9GAMM</name>
<feature type="binding site" evidence="7">
    <location>
        <position position="44"/>
    </location>
    <ligand>
        <name>L-glutamate</name>
        <dbReference type="ChEBI" id="CHEBI:29985"/>
    </ligand>
</feature>
<dbReference type="PRINTS" id="PR00987">
    <property type="entry name" value="TRNASYNTHGLU"/>
</dbReference>
<comment type="function">
    <text evidence="7">Catalyzes the tRNA-independent activation of glutamate in presence of ATP and the subsequent transfer of glutamate onto a tRNA(Asp). Glutamate is transferred on the 2-amino-5-(4,5-dihydroxy-2-cyclopenten-1-yl) moiety of the queuosine in the wobble position of the QUC anticodon.</text>
</comment>
<protein>
    <recommendedName>
        <fullName evidence="7">Glutamyl-Q tRNA(Asp) synthetase</fullName>
        <shortName evidence="7">Glu-Q-RSs</shortName>
        <ecNumber evidence="7">6.1.1.-</ecNumber>
    </recommendedName>
</protein>
<evidence type="ECO:0000313" key="11">
    <source>
        <dbReference type="Proteomes" id="UP000019918"/>
    </source>
</evidence>
<feature type="short sequence motif" description="'HIGH' region" evidence="7">
    <location>
        <begin position="11"/>
        <end position="21"/>
    </location>
</feature>
<keyword evidence="11" id="KW-1185">Reference proteome</keyword>
<feature type="binding site" evidence="7">
    <location>
        <position position="100"/>
    </location>
    <ligand>
        <name>Zn(2+)</name>
        <dbReference type="ChEBI" id="CHEBI:29105"/>
    </ligand>
</feature>
<dbReference type="InterPro" id="IPR020058">
    <property type="entry name" value="Glu/Gln-tRNA-synth_Ib_cat-dom"/>
</dbReference>
<keyword evidence="8" id="KW-0648">Protein biosynthesis</keyword>
<proteinExistence type="inferred from homology"/>
<comment type="caution">
    <text evidence="10">The sequence shown here is derived from an EMBL/GenBank/DDBJ whole genome shotgun (WGS) entry which is preliminary data.</text>
</comment>
<dbReference type="Pfam" id="PF00749">
    <property type="entry name" value="tRNA-synt_1c"/>
    <property type="match status" value="1"/>
</dbReference>
<evidence type="ECO:0000256" key="4">
    <source>
        <dbReference type="ARBA" id="ARBA00022833"/>
    </source>
</evidence>
<dbReference type="GO" id="GO:0006424">
    <property type="term" value="P:glutamyl-tRNA aminoacylation"/>
    <property type="evidence" value="ECO:0007669"/>
    <property type="project" value="InterPro"/>
</dbReference>
<evidence type="ECO:0000256" key="7">
    <source>
        <dbReference type="HAMAP-Rule" id="MF_01428"/>
    </source>
</evidence>
<reference evidence="10 11" key="1">
    <citation type="submission" date="2014-02" db="EMBL/GenBank/DDBJ databases">
        <title>Draft genome of Erwinia mallotivora strain BT-MARDI, a papaya dieback pathogen.</title>
        <authorList>
            <person name="Redzuan R."/>
            <person name="Abu Bakar N."/>
            <person name="Badrun R."/>
            <person name="Mohd Raih M.F."/>
            <person name="Rozano L."/>
            <person name="Mat Amin N."/>
        </authorList>
    </citation>
    <scope>NUCLEOTIDE SEQUENCE [LARGE SCALE GENOMIC DNA]</scope>
    <source>
        <strain evidence="10 11">BT-MARDI</strain>
    </source>
</reference>
<dbReference type="NCBIfam" id="NF004312">
    <property type="entry name" value="PRK05710.1-1"/>
    <property type="match status" value="1"/>
</dbReference>
<feature type="binding site" evidence="7">
    <location>
        <position position="102"/>
    </location>
    <ligand>
        <name>Zn(2+)</name>
        <dbReference type="ChEBI" id="CHEBI:29105"/>
    </ligand>
</feature>
<evidence type="ECO:0000259" key="9">
    <source>
        <dbReference type="Pfam" id="PF00749"/>
    </source>
</evidence>
<feature type="binding site" evidence="7">
    <location>
        <position position="118"/>
    </location>
    <ligand>
        <name>Zn(2+)</name>
        <dbReference type="ChEBI" id="CHEBI:29105"/>
    </ligand>
</feature>
<feature type="binding site" evidence="7">
    <location>
        <position position="230"/>
    </location>
    <ligand>
        <name>ATP</name>
        <dbReference type="ChEBI" id="CHEBI:30616"/>
    </ligand>
</feature>
<dbReference type="InterPro" id="IPR000924">
    <property type="entry name" value="Glu/Gln-tRNA-synth"/>
</dbReference>
<feature type="short sequence motif" description="'KMSKS' region" evidence="7">
    <location>
        <begin position="227"/>
        <end position="231"/>
    </location>
</feature>
<dbReference type="EMBL" id="JFHN01000045">
    <property type="protein sequence ID" value="EXU75678.1"/>
    <property type="molecule type" value="Genomic_DNA"/>
</dbReference>
<dbReference type="STRING" id="69222.BG55_11120"/>
<organism evidence="10 11">
    <name type="scientific">Erwinia mallotivora</name>
    <dbReference type="NCBI Taxonomy" id="69222"/>
    <lineage>
        <taxon>Bacteria</taxon>
        <taxon>Pseudomonadati</taxon>
        <taxon>Pseudomonadota</taxon>
        <taxon>Gammaproteobacteria</taxon>
        <taxon>Enterobacterales</taxon>
        <taxon>Erwiniaceae</taxon>
        <taxon>Erwinia</taxon>
    </lineage>
</organism>
<evidence type="ECO:0000256" key="1">
    <source>
        <dbReference type="ARBA" id="ARBA00022598"/>
    </source>
</evidence>
<dbReference type="EC" id="6.1.1.-" evidence="7"/>
<dbReference type="GO" id="GO:0005829">
    <property type="term" value="C:cytosol"/>
    <property type="evidence" value="ECO:0007669"/>
    <property type="project" value="TreeGrafter"/>
</dbReference>
<feature type="binding site" evidence="7">
    <location>
        <position position="171"/>
    </location>
    <ligand>
        <name>L-glutamate</name>
        <dbReference type="ChEBI" id="CHEBI:29985"/>
    </ligand>
</feature>
<feature type="domain" description="Glutamyl/glutaminyl-tRNA synthetase class Ib catalytic" evidence="9">
    <location>
        <begin position="8"/>
        <end position="257"/>
    </location>
</feature>
<dbReference type="NCBIfam" id="TIGR03838">
    <property type="entry name" value="queuosine_YadB"/>
    <property type="match status" value="1"/>
</dbReference>
<gene>
    <name evidence="7" type="primary">gluQ</name>
    <name evidence="10" type="ORF">BG55_11120</name>
</gene>
<dbReference type="GO" id="GO:0004818">
    <property type="term" value="F:glutamate-tRNA ligase activity"/>
    <property type="evidence" value="ECO:0007669"/>
    <property type="project" value="TreeGrafter"/>
</dbReference>
<dbReference type="InterPro" id="IPR049940">
    <property type="entry name" value="GluQ/Sye"/>
</dbReference>
<evidence type="ECO:0000256" key="6">
    <source>
        <dbReference type="ARBA" id="ARBA00023146"/>
    </source>
</evidence>
<evidence type="ECO:0000256" key="5">
    <source>
        <dbReference type="ARBA" id="ARBA00022840"/>
    </source>
</evidence>
<keyword evidence="3 7" id="KW-0547">Nucleotide-binding</keyword>
<dbReference type="HAMAP" id="MF_01428">
    <property type="entry name" value="Glu_Q_tRNA_synth"/>
    <property type="match status" value="1"/>
</dbReference>
<dbReference type="GO" id="GO:0006400">
    <property type="term" value="P:tRNA modification"/>
    <property type="evidence" value="ECO:0007669"/>
    <property type="project" value="InterPro"/>
</dbReference>